<feature type="transmembrane region" description="Helical" evidence="2">
    <location>
        <begin position="17"/>
        <end position="39"/>
    </location>
</feature>
<proteinExistence type="evidence at transcript level"/>
<accession>Q9NDI6</accession>
<keyword evidence="2" id="KW-0812">Transmembrane</keyword>
<keyword evidence="2" id="KW-0472">Membrane</keyword>
<dbReference type="EMBL" id="AF112986">
    <property type="protein sequence ID" value="AAF78451.1"/>
    <property type="molecule type" value="mRNA"/>
</dbReference>
<feature type="transmembrane region" description="Helical" evidence="2">
    <location>
        <begin position="45"/>
        <end position="66"/>
    </location>
</feature>
<evidence type="ECO:0000256" key="1">
    <source>
        <dbReference type="SAM" id="MobiDB-lite"/>
    </source>
</evidence>
<feature type="compositionally biased region" description="Basic and acidic residues" evidence="1">
    <location>
        <begin position="74"/>
        <end position="89"/>
    </location>
</feature>
<evidence type="ECO:0000313" key="3">
    <source>
        <dbReference type="EMBL" id="AAF78451.1"/>
    </source>
</evidence>
<name>Q9NDI6_9EUCA</name>
<feature type="region of interest" description="Disordered" evidence="1">
    <location>
        <begin position="74"/>
        <end position="113"/>
    </location>
</feature>
<keyword evidence="2" id="KW-1133">Transmembrane helix</keyword>
<reference evidence="3" key="1">
    <citation type="journal article" date="2001" name="J. Exp. Biol.">
        <title>Molecular cloning and characterisation of a novel membrane receptor gene from the lobster Jasus edwardsii.</title>
        <authorList>
            <person name="Khoo J.G."/>
            <person name="Sin F.Y."/>
        </authorList>
    </citation>
    <scope>NUCLEOTIDE SEQUENCE</scope>
</reference>
<dbReference type="AlphaFoldDB" id="Q9NDI6"/>
<protein>
    <submittedName>
        <fullName evidence="3">Eyestalk peptide</fullName>
    </submittedName>
</protein>
<sequence length="113" mass="11603">MVYVALASQSVSPAADIVVAAASVVVVVVVVAASVVATMEAASVVAASVVAVSVVAIVVAMAATMARRNKLDVRQDGRTNKIYPREPARRRACGSDVTPARQRPGVSSFQLVP</sequence>
<evidence type="ECO:0000256" key="2">
    <source>
        <dbReference type="SAM" id="Phobius"/>
    </source>
</evidence>
<organism evidence="3">
    <name type="scientific">Jasus edwardsii</name>
    <name type="common">red rock lobster</name>
    <dbReference type="NCBI Taxonomy" id="95461"/>
    <lineage>
        <taxon>Eukaryota</taxon>
        <taxon>Metazoa</taxon>
        <taxon>Ecdysozoa</taxon>
        <taxon>Arthropoda</taxon>
        <taxon>Crustacea</taxon>
        <taxon>Multicrustacea</taxon>
        <taxon>Malacostraca</taxon>
        <taxon>Eumalacostraca</taxon>
        <taxon>Eucarida</taxon>
        <taxon>Decapoda</taxon>
        <taxon>Pleocyemata</taxon>
        <taxon>Achelata</taxon>
        <taxon>Palinuroidea</taxon>
        <taxon>Palinuridae</taxon>
        <taxon>Jasus</taxon>
    </lineage>
</organism>